<feature type="compositionally biased region" description="Acidic residues" evidence="1">
    <location>
        <begin position="178"/>
        <end position="200"/>
    </location>
</feature>
<feature type="compositionally biased region" description="Basic and acidic residues" evidence="1">
    <location>
        <begin position="108"/>
        <end position="127"/>
    </location>
</feature>
<dbReference type="Proteomes" id="UP001610728">
    <property type="component" value="Unassembled WGS sequence"/>
</dbReference>
<gene>
    <name evidence="2" type="ORF">HOO65_010583</name>
</gene>
<accession>A0ABR4MSJ2</accession>
<sequence>METYFSQSGISSHNAYMLWSVSSQHQESQYSTFLDNAADASETQNRSGDISASQQSHVRRLNQSIIENSHLGRIASEEKLLVRRRHAIADFGSTWLKPPAINKTLSQLREERREQEEHAEALRREQLQQELADAEAAAEGRMEADEMDEDQEAGEAPADLDDEIPDADAEDSAFQFSEIDEDDEDDEDDTSGEESEDGSTSEDGSSSGGGDDEESSDASASDDGARTPTAATPDQTAREQRHSDLLAARMREDAMRRAMLQRGTETEPADDFYGDGTSFAVDQYEDHETSQGEVLDEEDFGNGEMGIERDLDEEVPEAEVSGLYEHTDSDESLSSSEEEEDSEEDDDNDYDDDGDDQFSRFARRTVAPPVSPTLGSRGGRGLHRAGVSDFLAPHQESSILESSPPMRRAARQP</sequence>
<comment type="caution">
    <text evidence="2">The sequence shown here is derived from an EMBL/GenBank/DDBJ whole genome shotgun (WGS) entry which is preliminary data.</text>
</comment>
<dbReference type="GeneID" id="98114829"/>
<feature type="compositionally biased region" description="Basic and acidic residues" evidence="1">
    <location>
        <begin position="236"/>
        <end position="252"/>
    </location>
</feature>
<feature type="compositionally biased region" description="Acidic residues" evidence="1">
    <location>
        <begin position="145"/>
        <end position="171"/>
    </location>
</feature>
<feature type="region of interest" description="Disordered" evidence="1">
    <location>
        <begin position="284"/>
        <end position="413"/>
    </location>
</feature>
<name>A0ABR4MSJ2_9PEZI</name>
<dbReference type="InterPro" id="IPR008402">
    <property type="entry name" value="APC_su15/mnd2"/>
</dbReference>
<evidence type="ECO:0000313" key="3">
    <source>
        <dbReference type="Proteomes" id="UP001610728"/>
    </source>
</evidence>
<keyword evidence="3" id="KW-1185">Reference proteome</keyword>
<proteinExistence type="predicted"/>
<protein>
    <submittedName>
        <fullName evidence="2">Apc15p protein</fullName>
    </submittedName>
</protein>
<evidence type="ECO:0000313" key="2">
    <source>
        <dbReference type="EMBL" id="KAL2891225.1"/>
    </source>
</evidence>
<reference evidence="2 3" key="1">
    <citation type="submission" date="2020-05" db="EMBL/GenBank/DDBJ databases">
        <title>Ceratocystis lukuohia genome.</title>
        <authorList>
            <person name="Harrington T.C."/>
            <person name="Kim K."/>
            <person name="Mayers C.G."/>
        </authorList>
    </citation>
    <scope>NUCLEOTIDE SEQUENCE [LARGE SCALE GENOMIC DNA]</scope>
    <source>
        <strain evidence="2 3">C4212</strain>
    </source>
</reference>
<feature type="compositionally biased region" description="Low complexity" evidence="1">
    <location>
        <begin position="128"/>
        <end position="137"/>
    </location>
</feature>
<dbReference type="EMBL" id="JABSNW010000001">
    <property type="protein sequence ID" value="KAL2891225.1"/>
    <property type="molecule type" value="Genomic_DNA"/>
</dbReference>
<feature type="region of interest" description="Disordered" evidence="1">
    <location>
        <begin position="108"/>
        <end position="252"/>
    </location>
</feature>
<evidence type="ECO:0000256" key="1">
    <source>
        <dbReference type="SAM" id="MobiDB-lite"/>
    </source>
</evidence>
<dbReference type="RefSeq" id="XP_070862405.1">
    <property type="nucleotide sequence ID" value="XM_071005879.1"/>
</dbReference>
<feature type="compositionally biased region" description="Acidic residues" evidence="1">
    <location>
        <begin position="328"/>
        <end position="356"/>
    </location>
</feature>
<dbReference type="Pfam" id="PF05841">
    <property type="entry name" value="Apc15p"/>
    <property type="match status" value="1"/>
</dbReference>
<organism evidence="2 3">
    <name type="scientific">Ceratocystis lukuohia</name>
    <dbReference type="NCBI Taxonomy" id="2019550"/>
    <lineage>
        <taxon>Eukaryota</taxon>
        <taxon>Fungi</taxon>
        <taxon>Dikarya</taxon>
        <taxon>Ascomycota</taxon>
        <taxon>Pezizomycotina</taxon>
        <taxon>Sordariomycetes</taxon>
        <taxon>Hypocreomycetidae</taxon>
        <taxon>Microascales</taxon>
        <taxon>Ceratocystidaceae</taxon>
        <taxon>Ceratocystis</taxon>
    </lineage>
</organism>